<dbReference type="InterPro" id="IPR000048">
    <property type="entry name" value="IQ_motif_EF-hand-BS"/>
</dbReference>
<organism evidence="6">
    <name type="scientific">Drosophila grimshawi</name>
    <name type="common">Hawaiian fruit fly</name>
    <name type="synonym">Idiomyia grimshawi</name>
    <dbReference type="NCBI Taxonomy" id="7222"/>
    <lineage>
        <taxon>Eukaryota</taxon>
        <taxon>Metazoa</taxon>
        <taxon>Ecdysozoa</taxon>
        <taxon>Arthropoda</taxon>
        <taxon>Hexapoda</taxon>
        <taxon>Insecta</taxon>
        <taxon>Pterygota</taxon>
        <taxon>Neoptera</taxon>
        <taxon>Endopterygota</taxon>
        <taxon>Diptera</taxon>
        <taxon>Brachycera</taxon>
        <taxon>Muscomorpha</taxon>
        <taxon>Ephydroidea</taxon>
        <taxon>Drosophilidae</taxon>
        <taxon>Drosophila</taxon>
        <taxon>Hawaiian Drosophila</taxon>
    </lineage>
</organism>
<dbReference type="InterPro" id="IPR027417">
    <property type="entry name" value="P-loop_NTPase"/>
</dbReference>
<evidence type="ECO:0000256" key="3">
    <source>
        <dbReference type="ARBA" id="ARBA00022737"/>
    </source>
</evidence>
<dbReference type="GO" id="GO:0000922">
    <property type="term" value="C:spindle pole"/>
    <property type="evidence" value="ECO:0007669"/>
    <property type="project" value="TreeGrafter"/>
</dbReference>
<keyword evidence="2" id="KW-0963">Cytoplasm</keyword>
<dbReference type="Gene3D" id="1.20.5.190">
    <property type="match status" value="1"/>
</dbReference>
<dbReference type="GO" id="GO:0007051">
    <property type="term" value="P:spindle organization"/>
    <property type="evidence" value="ECO:0007669"/>
    <property type="project" value="TreeGrafter"/>
</dbReference>
<dbReference type="eggNOG" id="ENOG502QS0S">
    <property type="taxonomic scope" value="Eukaryota"/>
</dbReference>
<dbReference type="STRING" id="7222.B4JED1"/>
<evidence type="ECO:0000256" key="4">
    <source>
        <dbReference type="ARBA" id="ARBA00022860"/>
    </source>
</evidence>
<dbReference type="SMART" id="SM00015">
    <property type="entry name" value="IQ"/>
    <property type="match status" value="3"/>
</dbReference>
<keyword evidence="3" id="KW-0677">Repeat</keyword>
<dbReference type="PROSITE" id="PS50096">
    <property type="entry name" value="IQ"/>
    <property type="match status" value="3"/>
</dbReference>
<comment type="subcellular location">
    <subcellularLocation>
        <location evidence="1">Cytoplasm</location>
    </subcellularLocation>
</comment>
<sequence length="350" mass="41120">MASLTSDYRNEDVVEIDQWSTASAKSESHNRTAILILDYKQFIAARCIQALWRGYQTRKKGANLLRAAITIQRWWRGFRVRNNFIDRIEEQLTQAVSDHYNQSATKIQAVYRGWNVRQTVHDVYNLQRMQRCAAEELLSCCAYRLHHLLRTYSIPGVYSLHNSHCLSKVEKLLSSISFRFHNIRVLLNSARMLSLVKAQRDKFKNSIHHTEVPFSGPNYNSLCNPPCEDTMYSKDMDRRMYQIIAEYEKTQLDPRLHQAQKSMANRKFRKHVGNILAQRNKMQRDFCGDVIHSMRKWKIWDDRNLTISRDILVNPGNINSFLADVSDIMQEHDVRTCHCKISIFDTLQCF</sequence>
<dbReference type="InParanoid" id="B4JED1"/>
<evidence type="ECO:0000313" key="6">
    <source>
        <dbReference type="Proteomes" id="UP000001070"/>
    </source>
</evidence>
<protein>
    <submittedName>
        <fullName evidence="5">GH10387</fullName>
    </submittedName>
</protein>
<dbReference type="CDD" id="cd23767">
    <property type="entry name" value="IQCD"/>
    <property type="match status" value="3"/>
</dbReference>
<dbReference type="PhylomeDB" id="B4JED1"/>
<dbReference type="GO" id="GO:0000278">
    <property type="term" value="P:mitotic cell cycle"/>
    <property type="evidence" value="ECO:0007669"/>
    <property type="project" value="TreeGrafter"/>
</dbReference>
<keyword evidence="4" id="KW-0112">Calmodulin-binding</keyword>
<dbReference type="HOGENOM" id="CLU_059449_0_0_1"/>
<dbReference type="Pfam" id="PF00612">
    <property type="entry name" value="IQ"/>
    <property type="match status" value="3"/>
</dbReference>
<gene>
    <name evidence="5" type="primary">Dgri\GH10387</name>
    <name evidence="5" type="ORF">Dgri_GH10387</name>
</gene>
<dbReference type="SUPFAM" id="SSF52540">
    <property type="entry name" value="P-loop containing nucleoside triphosphate hydrolases"/>
    <property type="match status" value="1"/>
</dbReference>
<dbReference type="GO" id="GO:0005516">
    <property type="term" value="F:calmodulin binding"/>
    <property type="evidence" value="ECO:0007669"/>
    <property type="project" value="UniProtKB-KW"/>
</dbReference>
<keyword evidence="6" id="KW-1185">Reference proteome</keyword>
<proteinExistence type="predicted"/>
<dbReference type="KEGG" id="dgr:6561356"/>
<dbReference type="GO" id="GO:0005737">
    <property type="term" value="C:cytoplasm"/>
    <property type="evidence" value="ECO:0007669"/>
    <property type="project" value="UniProtKB-SubCell"/>
</dbReference>
<name>B4JED1_DROGR</name>
<dbReference type="AlphaFoldDB" id="B4JED1"/>
<dbReference type="Proteomes" id="UP000001070">
    <property type="component" value="Unassembled WGS sequence"/>
</dbReference>
<accession>B4JED1</accession>
<dbReference type="EMBL" id="CH916368">
    <property type="protein sequence ID" value="EDW03651.1"/>
    <property type="molecule type" value="Genomic_DNA"/>
</dbReference>
<dbReference type="PANTHER" id="PTHR22706">
    <property type="entry name" value="ASSEMBLY FACTOR FOR SPINDLE MICROTUBULES"/>
    <property type="match status" value="1"/>
</dbReference>
<dbReference type="OrthoDB" id="190375at2759"/>
<evidence type="ECO:0000256" key="2">
    <source>
        <dbReference type="ARBA" id="ARBA00022490"/>
    </source>
</evidence>
<dbReference type="PANTHER" id="PTHR22706:SF1">
    <property type="entry name" value="ASSEMBLY FACTOR FOR SPINDLE MICROTUBULES"/>
    <property type="match status" value="1"/>
</dbReference>
<reference evidence="5 6" key="1">
    <citation type="journal article" date="2007" name="Nature">
        <title>Evolution of genes and genomes on the Drosophila phylogeny.</title>
        <authorList>
            <consortium name="Drosophila 12 Genomes Consortium"/>
            <person name="Clark A.G."/>
            <person name="Eisen M.B."/>
            <person name="Smith D.R."/>
            <person name="Bergman C.M."/>
            <person name="Oliver B."/>
            <person name="Markow T.A."/>
            <person name="Kaufman T.C."/>
            <person name="Kellis M."/>
            <person name="Gelbart W."/>
            <person name="Iyer V.N."/>
            <person name="Pollard D.A."/>
            <person name="Sackton T.B."/>
            <person name="Larracuente A.M."/>
            <person name="Singh N.D."/>
            <person name="Abad J.P."/>
            <person name="Abt D.N."/>
            <person name="Adryan B."/>
            <person name="Aguade M."/>
            <person name="Akashi H."/>
            <person name="Anderson W.W."/>
            <person name="Aquadro C.F."/>
            <person name="Ardell D.H."/>
            <person name="Arguello R."/>
            <person name="Artieri C.G."/>
            <person name="Barbash D.A."/>
            <person name="Barker D."/>
            <person name="Barsanti P."/>
            <person name="Batterham P."/>
            <person name="Batzoglou S."/>
            <person name="Begun D."/>
            <person name="Bhutkar A."/>
            <person name="Blanco E."/>
            <person name="Bosak S.A."/>
            <person name="Bradley R.K."/>
            <person name="Brand A.D."/>
            <person name="Brent M.R."/>
            <person name="Brooks A.N."/>
            <person name="Brown R.H."/>
            <person name="Butlin R.K."/>
            <person name="Caggese C."/>
            <person name="Calvi B.R."/>
            <person name="Bernardo de Carvalho A."/>
            <person name="Caspi A."/>
            <person name="Castrezana S."/>
            <person name="Celniker S.E."/>
            <person name="Chang J.L."/>
            <person name="Chapple C."/>
            <person name="Chatterji S."/>
            <person name="Chinwalla A."/>
            <person name="Civetta A."/>
            <person name="Clifton S.W."/>
            <person name="Comeron J.M."/>
            <person name="Costello J.C."/>
            <person name="Coyne J.A."/>
            <person name="Daub J."/>
            <person name="David R.G."/>
            <person name="Delcher A.L."/>
            <person name="Delehaunty K."/>
            <person name="Do C.B."/>
            <person name="Ebling H."/>
            <person name="Edwards K."/>
            <person name="Eickbush T."/>
            <person name="Evans J.D."/>
            <person name="Filipski A."/>
            <person name="Findeiss S."/>
            <person name="Freyhult E."/>
            <person name="Fulton L."/>
            <person name="Fulton R."/>
            <person name="Garcia A.C."/>
            <person name="Gardiner A."/>
            <person name="Garfield D.A."/>
            <person name="Garvin B.E."/>
            <person name="Gibson G."/>
            <person name="Gilbert D."/>
            <person name="Gnerre S."/>
            <person name="Godfrey J."/>
            <person name="Good R."/>
            <person name="Gotea V."/>
            <person name="Gravely B."/>
            <person name="Greenberg A.J."/>
            <person name="Griffiths-Jones S."/>
            <person name="Gross S."/>
            <person name="Guigo R."/>
            <person name="Gustafson E.A."/>
            <person name="Haerty W."/>
            <person name="Hahn M.W."/>
            <person name="Halligan D.L."/>
            <person name="Halpern A.L."/>
            <person name="Halter G.M."/>
            <person name="Han M.V."/>
            <person name="Heger A."/>
            <person name="Hillier L."/>
            <person name="Hinrichs A.S."/>
            <person name="Holmes I."/>
            <person name="Hoskins R.A."/>
            <person name="Hubisz M.J."/>
            <person name="Hultmark D."/>
            <person name="Huntley M.A."/>
            <person name="Jaffe D.B."/>
            <person name="Jagadeeshan S."/>
            <person name="Jeck W.R."/>
            <person name="Johnson J."/>
            <person name="Jones C.D."/>
            <person name="Jordan W.C."/>
            <person name="Karpen G.H."/>
            <person name="Kataoka E."/>
            <person name="Keightley P.D."/>
            <person name="Kheradpour P."/>
            <person name="Kirkness E.F."/>
            <person name="Koerich L.B."/>
            <person name="Kristiansen K."/>
            <person name="Kudrna D."/>
            <person name="Kulathinal R.J."/>
            <person name="Kumar S."/>
            <person name="Kwok R."/>
            <person name="Lander E."/>
            <person name="Langley C.H."/>
            <person name="Lapoint R."/>
            <person name="Lazzaro B.P."/>
            <person name="Lee S.J."/>
            <person name="Levesque L."/>
            <person name="Li R."/>
            <person name="Lin C.F."/>
            <person name="Lin M.F."/>
            <person name="Lindblad-Toh K."/>
            <person name="Llopart A."/>
            <person name="Long M."/>
            <person name="Low L."/>
            <person name="Lozovsky E."/>
            <person name="Lu J."/>
            <person name="Luo M."/>
            <person name="Machado C.A."/>
            <person name="Makalowski W."/>
            <person name="Marzo M."/>
            <person name="Matsuda M."/>
            <person name="Matzkin L."/>
            <person name="McAllister B."/>
            <person name="McBride C.S."/>
            <person name="McKernan B."/>
            <person name="McKernan K."/>
            <person name="Mendez-Lago M."/>
            <person name="Minx P."/>
            <person name="Mollenhauer M.U."/>
            <person name="Montooth K."/>
            <person name="Mount S.M."/>
            <person name="Mu X."/>
            <person name="Myers E."/>
            <person name="Negre B."/>
            <person name="Newfeld S."/>
            <person name="Nielsen R."/>
            <person name="Noor M.A."/>
            <person name="O'Grady P."/>
            <person name="Pachter L."/>
            <person name="Papaceit M."/>
            <person name="Parisi M.J."/>
            <person name="Parisi M."/>
            <person name="Parts L."/>
            <person name="Pedersen J.S."/>
            <person name="Pesole G."/>
            <person name="Phillippy A.M."/>
            <person name="Ponting C.P."/>
            <person name="Pop M."/>
            <person name="Porcelli D."/>
            <person name="Powell J.R."/>
            <person name="Prohaska S."/>
            <person name="Pruitt K."/>
            <person name="Puig M."/>
            <person name="Quesneville H."/>
            <person name="Ram K.R."/>
            <person name="Rand D."/>
            <person name="Rasmussen M.D."/>
            <person name="Reed L.K."/>
            <person name="Reenan R."/>
            <person name="Reily A."/>
            <person name="Remington K.A."/>
            <person name="Rieger T.T."/>
            <person name="Ritchie M.G."/>
            <person name="Robin C."/>
            <person name="Rogers Y.H."/>
            <person name="Rohde C."/>
            <person name="Rozas J."/>
            <person name="Rubenfield M.J."/>
            <person name="Ruiz A."/>
            <person name="Russo S."/>
            <person name="Salzberg S.L."/>
            <person name="Sanchez-Gracia A."/>
            <person name="Saranga D.J."/>
            <person name="Sato H."/>
            <person name="Schaeffer S.W."/>
            <person name="Schatz M.C."/>
            <person name="Schlenke T."/>
            <person name="Schwartz R."/>
            <person name="Segarra C."/>
            <person name="Singh R.S."/>
            <person name="Sirot L."/>
            <person name="Sirota M."/>
            <person name="Sisneros N.B."/>
            <person name="Smith C.D."/>
            <person name="Smith T.F."/>
            <person name="Spieth J."/>
            <person name="Stage D.E."/>
            <person name="Stark A."/>
            <person name="Stephan W."/>
            <person name="Strausberg R.L."/>
            <person name="Strempel S."/>
            <person name="Sturgill D."/>
            <person name="Sutton G."/>
            <person name="Sutton G.G."/>
            <person name="Tao W."/>
            <person name="Teichmann S."/>
            <person name="Tobari Y.N."/>
            <person name="Tomimura Y."/>
            <person name="Tsolas J.M."/>
            <person name="Valente V.L."/>
            <person name="Venter E."/>
            <person name="Venter J.C."/>
            <person name="Vicario S."/>
            <person name="Vieira F.G."/>
            <person name="Vilella A.J."/>
            <person name="Villasante A."/>
            <person name="Walenz B."/>
            <person name="Wang J."/>
            <person name="Wasserman M."/>
            <person name="Watts T."/>
            <person name="Wilson D."/>
            <person name="Wilson R.K."/>
            <person name="Wing R.A."/>
            <person name="Wolfner M.F."/>
            <person name="Wong A."/>
            <person name="Wong G.K."/>
            <person name="Wu C.I."/>
            <person name="Wu G."/>
            <person name="Yamamoto D."/>
            <person name="Yang H.P."/>
            <person name="Yang S.P."/>
            <person name="Yorke J.A."/>
            <person name="Yoshida K."/>
            <person name="Zdobnov E."/>
            <person name="Zhang P."/>
            <person name="Zhang Y."/>
            <person name="Zimin A.V."/>
            <person name="Baldwin J."/>
            <person name="Abdouelleil A."/>
            <person name="Abdulkadir J."/>
            <person name="Abebe A."/>
            <person name="Abera B."/>
            <person name="Abreu J."/>
            <person name="Acer S.C."/>
            <person name="Aftuck L."/>
            <person name="Alexander A."/>
            <person name="An P."/>
            <person name="Anderson E."/>
            <person name="Anderson S."/>
            <person name="Arachi H."/>
            <person name="Azer M."/>
            <person name="Bachantsang P."/>
            <person name="Barry A."/>
            <person name="Bayul T."/>
            <person name="Berlin A."/>
            <person name="Bessette D."/>
            <person name="Bloom T."/>
            <person name="Blye J."/>
            <person name="Boguslavskiy L."/>
            <person name="Bonnet C."/>
            <person name="Boukhgalter B."/>
            <person name="Bourzgui I."/>
            <person name="Brown A."/>
            <person name="Cahill P."/>
            <person name="Channer S."/>
            <person name="Cheshatsang Y."/>
            <person name="Chuda L."/>
            <person name="Citroen M."/>
            <person name="Collymore A."/>
            <person name="Cooke P."/>
            <person name="Costello M."/>
            <person name="D'Aco K."/>
            <person name="Daza R."/>
            <person name="De Haan G."/>
            <person name="DeGray S."/>
            <person name="DeMaso C."/>
            <person name="Dhargay N."/>
            <person name="Dooley K."/>
            <person name="Dooley E."/>
            <person name="Doricent M."/>
            <person name="Dorje P."/>
            <person name="Dorjee K."/>
            <person name="Dupes A."/>
            <person name="Elong R."/>
            <person name="Falk J."/>
            <person name="Farina A."/>
            <person name="Faro S."/>
            <person name="Ferguson D."/>
            <person name="Fisher S."/>
            <person name="Foley C.D."/>
            <person name="Franke A."/>
            <person name="Friedrich D."/>
            <person name="Gadbois L."/>
            <person name="Gearin G."/>
            <person name="Gearin C.R."/>
            <person name="Giannoukos G."/>
            <person name="Goode T."/>
            <person name="Graham J."/>
            <person name="Grandbois E."/>
            <person name="Grewal S."/>
            <person name="Gyaltsen K."/>
            <person name="Hafez N."/>
            <person name="Hagos B."/>
            <person name="Hall J."/>
            <person name="Henson C."/>
            <person name="Hollinger A."/>
            <person name="Honan T."/>
            <person name="Huard M.D."/>
            <person name="Hughes L."/>
            <person name="Hurhula B."/>
            <person name="Husby M.E."/>
            <person name="Kamat A."/>
            <person name="Kanga B."/>
            <person name="Kashin S."/>
            <person name="Khazanovich D."/>
            <person name="Kisner P."/>
            <person name="Lance K."/>
            <person name="Lara M."/>
            <person name="Lee W."/>
            <person name="Lennon N."/>
            <person name="Letendre F."/>
            <person name="LeVine R."/>
            <person name="Lipovsky A."/>
            <person name="Liu X."/>
            <person name="Liu J."/>
            <person name="Liu S."/>
            <person name="Lokyitsang T."/>
            <person name="Lokyitsang Y."/>
            <person name="Lubonja R."/>
            <person name="Lui A."/>
            <person name="MacDonald P."/>
            <person name="Magnisalis V."/>
            <person name="Maru K."/>
            <person name="Matthews C."/>
            <person name="McCusker W."/>
            <person name="McDonough S."/>
            <person name="Mehta T."/>
            <person name="Meldrim J."/>
            <person name="Meneus L."/>
            <person name="Mihai O."/>
            <person name="Mihalev A."/>
            <person name="Mihova T."/>
            <person name="Mittelman R."/>
            <person name="Mlenga V."/>
            <person name="Montmayeur A."/>
            <person name="Mulrain L."/>
            <person name="Navidi A."/>
            <person name="Naylor J."/>
            <person name="Negash T."/>
            <person name="Nguyen T."/>
            <person name="Nguyen N."/>
            <person name="Nicol R."/>
            <person name="Norbu C."/>
            <person name="Norbu N."/>
            <person name="Novod N."/>
            <person name="O'Neill B."/>
            <person name="Osman S."/>
            <person name="Markiewicz E."/>
            <person name="Oyono O.L."/>
            <person name="Patti C."/>
            <person name="Phunkhang P."/>
            <person name="Pierre F."/>
            <person name="Priest M."/>
            <person name="Raghuraman S."/>
            <person name="Rege F."/>
            <person name="Reyes R."/>
            <person name="Rise C."/>
            <person name="Rogov P."/>
            <person name="Ross K."/>
            <person name="Ryan E."/>
            <person name="Settipalli S."/>
            <person name="Shea T."/>
            <person name="Sherpa N."/>
            <person name="Shi L."/>
            <person name="Shih D."/>
            <person name="Sparrow T."/>
            <person name="Spaulding J."/>
            <person name="Stalker J."/>
            <person name="Stange-Thomann N."/>
            <person name="Stavropoulos S."/>
            <person name="Stone C."/>
            <person name="Strader C."/>
            <person name="Tesfaye S."/>
            <person name="Thomson T."/>
            <person name="Thoulutsang Y."/>
            <person name="Thoulutsang D."/>
            <person name="Topham K."/>
            <person name="Topping I."/>
            <person name="Tsamla T."/>
            <person name="Vassiliev H."/>
            <person name="Vo A."/>
            <person name="Wangchuk T."/>
            <person name="Wangdi T."/>
            <person name="Weiand M."/>
            <person name="Wilkinson J."/>
            <person name="Wilson A."/>
            <person name="Yadav S."/>
            <person name="Young G."/>
            <person name="Yu Q."/>
            <person name="Zembek L."/>
            <person name="Zhong D."/>
            <person name="Zimmer A."/>
            <person name="Zwirko Z."/>
            <person name="Jaffe D.B."/>
            <person name="Alvarez P."/>
            <person name="Brockman W."/>
            <person name="Butler J."/>
            <person name="Chin C."/>
            <person name="Gnerre S."/>
            <person name="Grabherr M."/>
            <person name="Kleber M."/>
            <person name="Mauceli E."/>
            <person name="MacCallum I."/>
        </authorList>
    </citation>
    <scope>NUCLEOTIDE SEQUENCE [LARGE SCALE GENOMIC DNA]</scope>
    <source>
        <strain evidence="6">Tucson 15287-2541.00</strain>
    </source>
</reference>
<dbReference type="InterPro" id="IPR051185">
    <property type="entry name" value="ASPM"/>
</dbReference>
<evidence type="ECO:0000256" key="1">
    <source>
        <dbReference type="ARBA" id="ARBA00004496"/>
    </source>
</evidence>
<dbReference type="OMA" id="TSMTYRF"/>
<evidence type="ECO:0000313" key="5">
    <source>
        <dbReference type="EMBL" id="EDW03651.1"/>
    </source>
</evidence>
<dbReference type="GO" id="GO:0051295">
    <property type="term" value="P:establishment of meiotic spindle localization"/>
    <property type="evidence" value="ECO:0007669"/>
    <property type="project" value="TreeGrafter"/>
</dbReference>